<accession>A0A5C6NIF0</accession>
<comment type="caution">
    <text evidence="1">The sequence shown here is derived from an EMBL/GenBank/DDBJ whole genome shotgun (WGS) entry which is preliminary data.</text>
</comment>
<dbReference type="AlphaFoldDB" id="A0A5C6NIF0"/>
<evidence type="ECO:0000313" key="2">
    <source>
        <dbReference type="Proteomes" id="UP000324091"/>
    </source>
</evidence>
<protein>
    <submittedName>
        <fullName evidence="1">Uncharacterized protein</fullName>
    </submittedName>
</protein>
<proteinExistence type="predicted"/>
<organism evidence="1 2">
    <name type="scientific">Takifugu flavidus</name>
    <name type="common">sansaifugu</name>
    <dbReference type="NCBI Taxonomy" id="433684"/>
    <lineage>
        <taxon>Eukaryota</taxon>
        <taxon>Metazoa</taxon>
        <taxon>Chordata</taxon>
        <taxon>Craniata</taxon>
        <taxon>Vertebrata</taxon>
        <taxon>Euteleostomi</taxon>
        <taxon>Actinopterygii</taxon>
        <taxon>Neopterygii</taxon>
        <taxon>Teleostei</taxon>
        <taxon>Neoteleostei</taxon>
        <taxon>Acanthomorphata</taxon>
        <taxon>Eupercaria</taxon>
        <taxon>Tetraodontiformes</taxon>
        <taxon>Tetradontoidea</taxon>
        <taxon>Tetraodontidae</taxon>
        <taxon>Takifugu</taxon>
    </lineage>
</organism>
<dbReference type="Proteomes" id="UP000324091">
    <property type="component" value="Chromosome 20"/>
</dbReference>
<name>A0A5C6NIF0_9TELE</name>
<keyword evidence="2" id="KW-1185">Reference proteome</keyword>
<sequence>MGNHTSSHPLNTEAPQRCVLSSLLYTLYTYGCSNTTEDNIVKFSDKMARTWYRCLQAPTERMRMSSFP</sequence>
<dbReference type="EMBL" id="RHFK02000013">
    <property type="protein sequence ID" value="TWW66866.1"/>
    <property type="molecule type" value="Genomic_DNA"/>
</dbReference>
<reference evidence="1 2" key="1">
    <citation type="submission" date="2019-04" db="EMBL/GenBank/DDBJ databases">
        <title>Chromosome genome assembly for Takifugu flavidus.</title>
        <authorList>
            <person name="Xiao S."/>
        </authorList>
    </citation>
    <scope>NUCLEOTIDE SEQUENCE [LARGE SCALE GENOMIC DNA]</scope>
    <source>
        <strain evidence="1">HTHZ2018</strain>
        <tissue evidence="1">Muscle</tissue>
    </source>
</reference>
<gene>
    <name evidence="1" type="ORF">D4764_20G0008980</name>
</gene>
<evidence type="ECO:0000313" key="1">
    <source>
        <dbReference type="EMBL" id="TWW66866.1"/>
    </source>
</evidence>